<gene>
    <name evidence="1" type="ORF">JK363_28960</name>
</gene>
<keyword evidence="2" id="KW-1185">Reference proteome</keyword>
<name>A0ABS1NKT9_9ACTN</name>
<protein>
    <submittedName>
        <fullName evidence="1">Uncharacterized protein</fullName>
    </submittedName>
</protein>
<sequence length="61" mass="6705">MSTRKLTSSETAQVERAKQLVADLKGINWAKTTERDMARLLGRAEYTVGALVELIESGGRP</sequence>
<evidence type="ECO:0000313" key="1">
    <source>
        <dbReference type="EMBL" id="MBL1100618.1"/>
    </source>
</evidence>
<organism evidence="1 2">
    <name type="scientific">Streptomyces coffeae</name>
    <dbReference type="NCBI Taxonomy" id="621382"/>
    <lineage>
        <taxon>Bacteria</taxon>
        <taxon>Bacillati</taxon>
        <taxon>Actinomycetota</taxon>
        <taxon>Actinomycetes</taxon>
        <taxon>Kitasatosporales</taxon>
        <taxon>Streptomycetaceae</taxon>
        <taxon>Streptomyces</taxon>
    </lineage>
</organism>
<dbReference type="RefSeq" id="WP_201879310.1">
    <property type="nucleotide sequence ID" value="NZ_JAERRF010000021.1"/>
</dbReference>
<comment type="caution">
    <text evidence="1">The sequence shown here is derived from an EMBL/GenBank/DDBJ whole genome shotgun (WGS) entry which is preliminary data.</text>
</comment>
<dbReference type="Proteomes" id="UP000634229">
    <property type="component" value="Unassembled WGS sequence"/>
</dbReference>
<dbReference type="EMBL" id="JAERRF010000021">
    <property type="protein sequence ID" value="MBL1100618.1"/>
    <property type="molecule type" value="Genomic_DNA"/>
</dbReference>
<proteinExistence type="predicted"/>
<evidence type="ECO:0000313" key="2">
    <source>
        <dbReference type="Proteomes" id="UP000634229"/>
    </source>
</evidence>
<accession>A0ABS1NKT9</accession>
<reference evidence="1 2" key="1">
    <citation type="submission" date="2021-01" db="EMBL/GenBank/DDBJ databases">
        <title>WGS of actinomycetes isolated from Thailand.</title>
        <authorList>
            <person name="Thawai C."/>
        </authorList>
    </citation>
    <scope>NUCLEOTIDE SEQUENCE [LARGE SCALE GENOMIC DNA]</scope>
    <source>
        <strain evidence="1 2">CA1R205</strain>
    </source>
</reference>